<organism evidence="2 3">
    <name type="scientific">Vitreoscilla massiliensis</name>
    <dbReference type="NCBI Taxonomy" id="1689272"/>
    <lineage>
        <taxon>Bacteria</taxon>
        <taxon>Pseudomonadati</taxon>
        <taxon>Pseudomonadota</taxon>
        <taxon>Betaproteobacteria</taxon>
        <taxon>Neisseriales</taxon>
        <taxon>Neisseriaceae</taxon>
        <taxon>Vitreoscilla</taxon>
    </lineage>
</organism>
<dbReference type="InterPro" id="IPR009951">
    <property type="entry name" value="Host-nuc_inhib_Gam"/>
</dbReference>
<evidence type="ECO:0000256" key="1">
    <source>
        <dbReference type="SAM" id="MobiDB-lite"/>
    </source>
</evidence>
<sequence>MLMKAKQPKKTRSRTEAAPSITQTREEVIANIKRIGDLQRERERVQTSMNDAVAQLQERAAEEIAPFDAEIEELQASILMYCTTNRDVLTDGGKVKFADLITGKVLWRNNPPKVQIRGNDAVLALLEQDEKYERFVRTKREVNKEAVLNEPDFFAGNPVPGLSIVQGKEFFVIEPYNQELPGV</sequence>
<evidence type="ECO:0000313" key="3">
    <source>
        <dbReference type="Proteomes" id="UP000832011"/>
    </source>
</evidence>
<feature type="compositionally biased region" description="Basic residues" evidence="1">
    <location>
        <begin position="1"/>
        <end position="12"/>
    </location>
</feature>
<protein>
    <submittedName>
        <fullName evidence="2">Host-nuclease inhibitor Gam family protein</fullName>
    </submittedName>
</protein>
<gene>
    <name evidence="2" type="ORF">LVJ82_01130</name>
</gene>
<proteinExistence type="predicted"/>
<evidence type="ECO:0000313" key="2">
    <source>
        <dbReference type="EMBL" id="UOO89618.1"/>
    </source>
</evidence>
<dbReference type="Gene3D" id="1.20.5.170">
    <property type="match status" value="1"/>
</dbReference>
<name>A0ABY4E1E8_9NEIS</name>
<reference evidence="2 3" key="1">
    <citation type="journal article" date="2022" name="Res Sq">
        <title>Evolution of multicellular longitudinally dividing oral cavity symbionts (Neisseriaceae).</title>
        <authorList>
            <person name="Nyongesa S."/>
            <person name="Weber P."/>
            <person name="Bernet E."/>
            <person name="Pullido F."/>
            <person name="Nieckarz M."/>
            <person name="Delaby M."/>
            <person name="Nieves C."/>
            <person name="Viehboeck T."/>
            <person name="Krause N."/>
            <person name="Rivera-Millot A."/>
            <person name="Nakamura A."/>
            <person name="Vischer N."/>
            <person name="VanNieuwenhze M."/>
            <person name="Brun Y."/>
            <person name="Cava F."/>
            <person name="Bulgheresi S."/>
            <person name="Veyrier F."/>
        </authorList>
    </citation>
    <scope>NUCLEOTIDE SEQUENCE [LARGE SCALE GENOMIC DNA]</scope>
    <source>
        <strain evidence="2 3">SN4</strain>
    </source>
</reference>
<accession>A0ABY4E1E8</accession>
<dbReference type="Pfam" id="PF07352">
    <property type="entry name" value="Phage_Mu_Gam"/>
    <property type="match status" value="1"/>
</dbReference>
<dbReference type="Proteomes" id="UP000832011">
    <property type="component" value="Chromosome"/>
</dbReference>
<dbReference type="RefSeq" id="WP_234333019.1">
    <property type="nucleotide sequence ID" value="NZ_CABKVG010000007.1"/>
</dbReference>
<feature type="region of interest" description="Disordered" evidence="1">
    <location>
        <begin position="1"/>
        <end position="21"/>
    </location>
</feature>
<dbReference type="SUPFAM" id="SSF161266">
    <property type="entry name" value="Gam-like"/>
    <property type="match status" value="1"/>
</dbReference>
<keyword evidence="3" id="KW-1185">Reference proteome</keyword>
<dbReference type="EMBL" id="CP091511">
    <property type="protein sequence ID" value="UOO89618.1"/>
    <property type="molecule type" value="Genomic_DNA"/>
</dbReference>